<gene>
    <name evidence="3" type="primary">TMEM249_2</name>
    <name evidence="2" type="synonym">TMEM249_0</name>
    <name evidence="2" type="ORF">FJT64_007703</name>
    <name evidence="3" type="ORF">FJT64_024844</name>
</gene>
<dbReference type="PANTHER" id="PTHR35442">
    <property type="entry name" value="TRANSMEMBRANE PROTEIN 249"/>
    <property type="match status" value="1"/>
</dbReference>
<accession>A0A6A4WLT0</accession>
<dbReference type="EMBL" id="VIIS01001672">
    <property type="protein sequence ID" value="KAF0294665.1"/>
    <property type="molecule type" value="Genomic_DNA"/>
</dbReference>
<name>A0A6A4WLT0_AMPAM</name>
<dbReference type="Pfam" id="PF15158">
    <property type="entry name" value="TMEM249"/>
    <property type="match status" value="1"/>
</dbReference>
<feature type="transmembrane region" description="Helical" evidence="1">
    <location>
        <begin position="61"/>
        <end position="80"/>
    </location>
</feature>
<dbReference type="OrthoDB" id="5519333at2759"/>
<evidence type="ECO:0000313" key="2">
    <source>
        <dbReference type="EMBL" id="KAF0294665.1"/>
    </source>
</evidence>
<comment type="caution">
    <text evidence="3">The sequence shown here is derived from an EMBL/GenBank/DDBJ whole genome shotgun (WGS) entry which is preliminary data.</text>
</comment>
<evidence type="ECO:0000313" key="4">
    <source>
        <dbReference type="Proteomes" id="UP000440578"/>
    </source>
</evidence>
<dbReference type="Proteomes" id="UP000440578">
    <property type="component" value="Unassembled WGS sequence"/>
</dbReference>
<feature type="transmembrane region" description="Helical" evidence="1">
    <location>
        <begin position="86"/>
        <end position="106"/>
    </location>
</feature>
<dbReference type="EMBL" id="VIIS01000970">
    <property type="protein sequence ID" value="KAF0303129.1"/>
    <property type="molecule type" value="Genomic_DNA"/>
</dbReference>
<dbReference type="AlphaFoldDB" id="A0A6A4WLT0"/>
<keyword evidence="1" id="KW-1133">Transmembrane helix</keyword>
<evidence type="ECO:0000313" key="3">
    <source>
        <dbReference type="EMBL" id="KAF0303128.1"/>
    </source>
</evidence>
<organism evidence="3 4">
    <name type="scientific">Amphibalanus amphitrite</name>
    <name type="common">Striped barnacle</name>
    <name type="synonym">Balanus amphitrite</name>
    <dbReference type="NCBI Taxonomy" id="1232801"/>
    <lineage>
        <taxon>Eukaryota</taxon>
        <taxon>Metazoa</taxon>
        <taxon>Ecdysozoa</taxon>
        <taxon>Arthropoda</taxon>
        <taxon>Crustacea</taxon>
        <taxon>Multicrustacea</taxon>
        <taxon>Cirripedia</taxon>
        <taxon>Thoracica</taxon>
        <taxon>Thoracicalcarea</taxon>
        <taxon>Balanomorpha</taxon>
        <taxon>Balanoidea</taxon>
        <taxon>Balanidae</taxon>
        <taxon>Amphibalaninae</taxon>
        <taxon>Amphibalanus</taxon>
    </lineage>
</organism>
<keyword evidence="4" id="KW-1185">Reference proteome</keyword>
<dbReference type="InterPro" id="IPR027861">
    <property type="entry name" value="TMEM249"/>
</dbReference>
<dbReference type="PANTHER" id="PTHR35442:SF1">
    <property type="entry name" value="CATION CHANNEL SPERM-ASSOCIATED AUXILIARY SUBUNIT TMEM249"/>
    <property type="match status" value="1"/>
</dbReference>
<keyword evidence="1 3" id="KW-0812">Transmembrane</keyword>
<keyword evidence="1" id="KW-0472">Membrane</keyword>
<sequence>MILAGITGEICWFLRTHFPFINSLTRDGPEYLLYKMLEAPPRPFVVRDDGKWELRYRKTWLYTYIIGLAIVVPILVDVVLKHGSLNFTVILSVSAVVLAWKTYVHYPLHIIIIDKRKNVYEYHKRGRLITTEPLYNMYIRLIGQKCYPSPGGSKSSNWFFYLCLKGVGLEEFKLSPHTEYEDRMRKLGKRLSRKLGINYFDFIDESPLHDVRHRPVQISIPTWAPA</sequence>
<dbReference type="EMBL" id="VIIS01000970">
    <property type="protein sequence ID" value="KAF0303128.1"/>
    <property type="molecule type" value="Genomic_DNA"/>
</dbReference>
<reference evidence="3 4" key="1">
    <citation type="submission" date="2019-07" db="EMBL/GenBank/DDBJ databases">
        <title>Draft genome assembly of a fouling barnacle, Amphibalanus amphitrite (Darwin, 1854): The first reference genome for Thecostraca.</title>
        <authorList>
            <person name="Kim W."/>
        </authorList>
    </citation>
    <scope>NUCLEOTIDE SEQUENCE [LARGE SCALE GENOMIC DNA]</scope>
    <source>
        <strain evidence="3">SNU_AA5</strain>
        <tissue evidence="3">Soma without cirri and trophi</tissue>
    </source>
</reference>
<evidence type="ECO:0000256" key="1">
    <source>
        <dbReference type="SAM" id="Phobius"/>
    </source>
</evidence>
<proteinExistence type="predicted"/>
<protein>
    <submittedName>
        <fullName evidence="3">Transmembrane protein 249</fullName>
    </submittedName>
</protein>